<proteinExistence type="predicted"/>
<dbReference type="OrthoDB" id="6628329at2759"/>
<gene>
    <name evidence="1" type="ORF">FWK35_00036176</name>
</gene>
<comment type="caution">
    <text evidence="1">The sequence shown here is derived from an EMBL/GenBank/DDBJ whole genome shotgun (WGS) entry which is preliminary data.</text>
</comment>
<evidence type="ECO:0000313" key="2">
    <source>
        <dbReference type="Proteomes" id="UP000478052"/>
    </source>
</evidence>
<name>A0A6G0VKF2_APHCR</name>
<evidence type="ECO:0000313" key="1">
    <source>
        <dbReference type="EMBL" id="KAF0685246.1"/>
    </source>
</evidence>
<accession>A0A6G0VKF2</accession>
<reference evidence="1 2" key="1">
    <citation type="submission" date="2019-08" db="EMBL/GenBank/DDBJ databases">
        <title>Whole genome of Aphis craccivora.</title>
        <authorList>
            <person name="Voronova N.V."/>
            <person name="Shulinski R.S."/>
            <person name="Bandarenka Y.V."/>
            <person name="Zhorov D.G."/>
            <person name="Warner D."/>
        </authorList>
    </citation>
    <scope>NUCLEOTIDE SEQUENCE [LARGE SCALE GENOMIC DNA]</scope>
    <source>
        <strain evidence="1">180601</strain>
        <tissue evidence="1">Whole Body</tissue>
    </source>
</reference>
<protein>
    <submittedName>
        <fullName evidence="1">Uncharacterized protein</fullName>
    </submittedName>
</protein>
<organism evidence="1 2">
    <name type="scientific">Aphis craccivora</name>
    <name type="common">Cowpea aphid</name>
    <dbReference type="NCBI Taxonomy" id="307492"/>
    <lineage>
        <taxon>Eukaryota</taxon>
        <taxon>Metazoa</taxon>
        <taxon>Ecdysozoa</taxon>
        <taxon>Arthropoda</taxon>
        <taxon>Hexapoda</taxon>
        <taxon>Insecta</taxon>
        <taxon>Pterygota</taxon>
        <taxon>Neoptera</taxon>
        <taxon>Paraneoptera</taxon>
        <taxon>Hemiptera</taxon>
        <taxon>Sternorrhyncha</taxon>
        <taxon>Aphidomorpha</taxon>
        <taxon>Aphidoidea</taxon>
        <taxon>Aphididae</taxon>
        <taxon>Aphidini</taxon>
        <taxon>Aphis</taxon>
        <taxon>Aphis</taxon>
    </lineage>
</organism>
<dbReference type="Proteomes" id="UP000478052">
    <property type="component" value="Unassembled WGS sequence"/>
</dbReference>
<dbReference type="AlphaFoldDB" id="A0A6G0VKF2"/>
<sequence length="224" mass="25742">MGQHSPGLVTKLEGRALVLKENRVVTPDEWKDMVHHLVKIFKNEPQTLYPVLAQIYDSDTSTNTNLTKMQILDLLRPYDQNQLGVAQNTSQSKLIKEQIKVVQLNHGIGTRKHFNISLDMNELTNITEEKQQIKNYLTKHFIQINLIITKRILETNTLLEIMHQEKIVVIHPSLITPQELLKHVKDIKVSLPRGTDLPTDLDITNIYELVKLSDIAIYNANDNL</sequence>
<dbReference type="EMBL" id="VUJU01017144">
    <property type="protein sequence ID" value="KAF0685246.1"/>
    <property type="molecule type" value="Genomic_DNA"/>
</dbReference>
<keyword evidence="2" id="KW-1185">Reference proteome</keyword>
<feature type="non-terminal residue" evidence="1">
    <location>
        <position position="224"/>
    </location>
</feature>